<protein>
    <submittedName>
        <fullName evidence="1">Uncharacterized protein</fullName>
    </submittedName>
</protein>
<evidence type="ECO:0000313" key="2">
    <source>
        <dbReference type="Proteomes" id="UP000479000"/>
    </source>
</evidence>
<dbReference type="AlphaFoldDB" id="A0A6H5FXE7"/>
<organism evidence="1 2">
    <name type="scientific">Nesidiocoris tenuis</name>
    <dbReference type="NCBI Taxonomy" id="355587"/>
    <lineage>
        <taxon>Eukaryota</taxon>
        <taxon>Metazoa</taxon>
        <taxon>Ecdysozoa</taxon>
        <taxon>Arthropoda</taxon>
        <taxon>Hexapoda</taxon>
        <taxon>Insecta</taxon>
        <taxon>Pterygota</taxon>
        <taxon>Neoptera</taxon>
        <taxon>Paraneoptera</taxon>
        <taxon>Hemiptera</taxon>
        <taxon>Heteroptera</taxon>
        <taxon>Panheteroptera</taxon>
        <taxon>Cimicomorpha</taxon>
        <taxon>Miridae</taxon>
        <taxon>Dicyphina</taxon>
        <taxon>Nesidiocoris</taxon>
    </lineage>
</organism>
<keyword evidence="2" id="KW-1185">Reference proteome</keyword>
<accession>A0A6H5FXE7</accession>
<gene>
    <name evidence="1" type="ORF">NTEN_LOCUS1190</name>
</gene>
<proteinExistence type="predicted"/>
<evidence type="ECO:0000313" key="1">
    <source>
        <dbReference type="EMBL" id="CAA9994374.1"/>
    </source>
</evidence>
<dbReference type="Proteomes" id="UP000479000">
    <property type="component" value="Unassembled WGS sequence"/>
</dbReference>
<sequence length="116" mass="13495">MAYSRKTTEELHRFAILANDFGQFSEPERQNALVLMDLVLLRPTPSTSTCSHLILELFSTSFLRWRARFKRRMAVLLALKLSLQSVQIHDLPYQWYMGTNGIMYHIMLPGWTSFAA</sequence>
<reference evidence="1 2" key="1">
    <citation type="submission" date="2020-02" db="EMBL/GenBank/DDBJ databases">
        <authorList>
            <person name="Ferguson B K."/>
        </authorList>
    </citation>
    <scope>NUCLEOTIDE SEQUENCE [LARGE SCALE GENOMIC DNA]</scope>
</reference>
<name>A0A6H5FXE7_9HEMI</name>
<dbReference type="EMBL" id="CADCXU010001966">
    <property type="protein sequence ID" value="CAA9994374.1"/>
    <property type="molecule type" value="Genomic_DNA"/>
</dbReference>